<dbReference type="InterPro" id="IPR015064">
    <property type="entry name" value="Sda"/>
</dbReference>
<dbReference type="Gene3D" id="1.10.287.1100">
    <property type="entry name" value="Sporulation inhibitor A"/>
    <property type="match status" value="1"/>
</dbReference>
<keyword evidence="1" id="KW-0649">Protein kinase inhibitor</keyword>
<accession>A0ABW3HKD3</accession>
<evidence type="ECO:0000313" key="1">
    <source>
        <dbReference type="EMBL" id="MFD0957976.1"/>
    </source>
</evidence>
<protein>
    <submittedName>
        <fullName evidence="1">Sporulation histidine kinase inhibitor Sda</fullName>
    </submittedName>
</protein>
<comment type="caution">
    <text evidence="1">The sequence shown here is derived from an EMBL/GenBank/DDBJ whole genome shotgun (WGS) entry which is preliminary data.</text>
</comment>
<dbReference type="Proteomes" id="UP001596989">
    <property type="component" value="Unassembled WGS sequence"/>
</dbReference>
<dbReference type="InterPro" id="IPR036916">
    <property type="entry name" value="Sda_sf"/>
</dbReference>
<dbReference type="EMBL" id="JBHTJZ010000004">
    <property type="protein sequence ID" value="MFD0957976.1"/>
    <property type="molecule type" value="Genomic_DNA"/>
</dbReference>
<name>A0ABW3HKD3_9BACL</name>
<proteinExistence type="predicted"/>
<dbReference type="SUPFAM" id="SSF100985">
    <property type="entry name" value="Sporulation inhibitor Sda"/>
    <property type="match status" value="1"/>
</dbReference>
<dbReference type="RefSeq" id="WP_377561602.1">
    <property type="nucleotide sequence ID" value="NZ_JBHTJZ010000004.1"/>
</dbReference>
<evidence type="ECO:0000313" key="2">
    <source>
        <dbReference type="Proteomes" id="UP001596989"/>
    </source>
</evidence>
<dbReference type="GO" id="GO:0004860">
    <property type="term" value="F:protein kinase inhibitor activity"/>
    <property type="evidence" value="ECO:0007669"/>
    <property type="project" value="UniProtKB-KW"/>
</dbReference>
<gene>
    <name evidence="1" type="primary">sda</name>
    <name evidence="1" type="ORF">ACFQ2I_01085</name>
</gene>
<dbReference type="Pfam" id="PF08970">
    <property type="entry name" value="Sda"/>
    <property type="match status" value="1"/>
</dbReference>
<organism evidence="1 2">
    <name type="scientific">Paenibacillus chungangensis</name>
    <dbReference type="NCBI Taxonomy" id="696535"/>
    <lineage>
        <taxon>Bacteria</taxon>
        <taxon>Bacillati</taxon>
        <taxon>Bacillota</taxon>
        <taxon>Bacilli</taxon>
        <taxon>Bacillales</taxon>
        <taxon>Paenibacillaceae</taxon>
        <taxon>Paenibacillus</taxon>
    </lineage>
</organism>
<reference evidence="2" key="1">
    <citation type="journal article" date="2019" name="Int. J. Syst. Evol. Microbiol.">
        <title>The Global Catalogue of Microorganisms (GCM) 10K type strain sequencing project: providing services to taxonomists for standard genome sequencing and annotation.</title>
        <authorList>
            <consortium name="The Broad Institute Genomics Platform"/>
            <consortium name="The Broad Institute Genome Sequencing Center for Infectious Disease"/>
            <person name="Wu L."/>
            <person name="Ma J."/>
        </authorList>
    </citation>
    <scope>NUCLEOTIDE SEQUENCE [LARGE SCALE GENOMIC DNA]</scope>
    <source>
        <strain evidence="2">CCUG 59129</strain>
    </source>
</reference>
<sequence length="49" mass="5865">MLEGLKSFSDRQLLNVFRASKELELDEAFIRLLQTELERRNININQNEE</sequence>
<keyword evidence="2" id="KW-1185">Reference proteome</keyword>